<evidence type="ECO:0000259" key="3">
    <source>
        <dbReference type="Pfam" id="PF04366"/>
    </source>
</evidence>
<reference evidence="4" key="1">
    <citation type="submission" date="2022-10" db="EMBL/GenBank/DDBJ databases">
        <title>Chitiniphilus purpureus sp. nov., a novel chitin-degrading bacterium isolated from crawfish pond sediment.</title>
        <authorList>
            <person name="Li K."/>
        </authorList>
    </citation>
    <scope>NUCLEOTIDE SEQUENCE</scope>
    <source>
        <strain evidence="4">CD1</strain>
    </source>
</reference>
<feature type="signal peptide" evidence="2">
    <location>
        <begin position="1"/>
        <end position="22"/>
    </location>
</feature>
<accession>A0ABY6DP55</accession>
<feature type="region of interest" description="Disordered" evidence="1">
    <location>
        <begin position="25"/>
        <end position="51"/>
    </location>
</feature>
<dbReference type="RefSeq" id="WP_263125593.1">
    <property type="nucleotide sequence ID" value="NZ_CP106753.1"/>
</dbReference>
<gene>
    <name evidence="4" type="ORF">N8I74_03795</name>
</gene>
<feature type="compositionally biased region" description="Polar residues" evidence="1">
    <location>
        <begin position="36"/>
        <end position="47"/>
    </location>
</feature>
<name>A0ABY6DP55_9NEIS</name>
<keyword evidence="2" id="KW-0732">Signal</keyword>
<organism evidence="4 5">
    <name type="scientific">Chitiniphilus purpureus</name>
    <dbReference type="NCBI Taxonomy" id="2981137"/>
    <lineage>
        <taxon>Bacteria</taxon>
        <taxon>Pseudomonadati</taxon>
        <taxon>Pseudomonadota</taxon>
        <taxon>Betaproteobacteria</taxon>
        <taxon>Neisseriales</taxon>
        <taxon>Chitinibacteraceae</taxon>
        <taxon>Chitiniphilus</taxon>
    </lineage>
</organism>
<protein>
    <submittedName>
        <fullName evidence="4">YSC84-related protein</fullName>
    </submittedName>
</protein>
<evidence type="ECO:0000256" key="1">
    <source>
        <dbReference type="SAM" id="MobiDB-lite"/>
    </source>
</evidence>
<evidence type="ECO:0000313" key="5">
    <source>
        <dbReference type="Proteomes" id="UP001061302"/>
    </source>
</evidence>
<feature type="domain" description="Ysc84 actin-binding" evidence="3">
    <location>
        <begin position="119"/>
        <end position="209"/>
    </location>
</feature>
<dbReference type="Proteomes" id="UP001061302">
    <property type="component" value="Chromosome"/>
</dbReference>
<proteinExistence type="predicted"/>
<evidence type="ECO:0000313" key="4">
    <source>
        <dbReference type="EMBL" id="UXY16152.1"/>
    </source>
</evidence>
<dbReference type="InterPro" id="IPR007461">
    <property type="entry name" value="Ysc84_actin-binding"/>
</dbReference>
<keyword evidence="5" id="KW-1185">Reference proteome</keyword>
<evidence type="ECO:0000256" key="2">
    <source>
        <dbReference type="SAM" id="SignalP"/>
    </source>
</evidence>
<dbReference type="Pfam" id="PF04366">
    <property type="entry name" value="Ysc84"/>
    <property type="match status" value="1"/>
</dbReference>
<dbReference type="EMBL" id="CP106753">
    <property type="protein sequence ID" value="UXY16152.1"/>
    <property type="molecule type" value="Genomic_DNA"/>
</dbReference>
<sequence>MFTKALMAAGTLALILGMPVHATGETAPEQADGDTKTNAQQANQNKKSPAERRAAIRAMARESLNEIYGKHPQAKEQIQKAAGYAVFNTGSVQVLFLGAGGGEGVAVSGGKETFMGVAQAKAGLGLGAKNSRLVLVFTDKATYDKFVNKGWVFEGQGTAAAKAGDTGGAIAGAALIAPKVYAYQFTEHGLTAEVTVAGSKYFRDKELNQGK</sequence>
<feature type="chain" id="PRO_5045189629" evidence="2">
    <location>
        <begin position="23"/>
        <end position="211"/>
    </location>
</feature>